<reference evidence="2" key="1">
    <citation type="submission" date="2022-11" db="UniProtKB">
        <authorList>
            <consortium name="WormBaseParasite"/>
        </authorList>
    </citation>
    <scope>IDENTIFICATION</scope>
</reference>
<proteinExistence type="predicted"/>
<evidence type="ECO:0000313" key="1">
    <source>
        <dbReference type="Proteomes" id="UP000887580"/>
    </source>
</evidence>
<organism evidence="1 2">
    <name type="scientific">Panagrolaimus sp. PS1159</name>
    <dbReference type="NCBI Taxonomy" id="55785"/>
    <lineage>
        <taxon>Eukaryota</taxon>
        <taxon>Metazoa</taxon>
        <taxon>Ecdysozoa</taxon>
        <taxon>Nematoda</taxon>
        <taxon>Chromadorea</taxon>
        <taxon>Rhabditida</taxon>
        <taxon>Tylenchina</taxon>
        <taxon>Panagrolaimomorpha</taxon>
        <taxon>Panagrolaimoidea</taxon>
        <taxon>Panagrolaimidae</taxon>
        <taxon>Panagrolaimus</taxon>
    </lineage>
</organism>
<dbReference type="Proteomes" id="UP000887580">
    <property type="component" value="Unplaced"/>
</dbReference>
<name>A0AC35G065_9BILA</name>
<sequence length="158" mass="17783">MNLPEIFSILIFFISCFFFNAIEALKCKCTQSSWKTVCENGICEVSDDNSACLMLDHPLSGRHYACSQSPPSEEECIEKTTKSGATVKVCSCDSSDFCNFKQWPNEDDDIIETPGHHSSMLDGRRELKPLNKSLKYFPSLTIFIIIPIILLNLFITAL</sequence>
<dbReference type="WBParaSite" id="PS1159_v2.g22545.t1">
    <property type="protein sequence ID" value="PS1159_v2.g22545.t1"/>
    <property type="gene ID" value="PS1159_v2.g22545"/>
</dbReference>
<protein>
    <submittedName>
        <fullName evidence="2">Uncharacterized protein</fullName>
    </submittedName>
</protein>
<evidence type="ECO:0000313" key="2">
    <source>
        <dbReference type="WBParaSite" id="PS1159_v2.g22545.t1"/>
    </source>
</evidence>
<accession>A0AC35G065</accession>